<dbReference type="Gene3D" id="3.90.1150.10">
    <property type="entry name" value="Aspartate Aminotransferase, domain 1"/>
    <property type="match status" value="1"/>
</dbReference>
<evidence type="ECO:0000256" key="4">
    <source>
        <dbReference type="ARBA" id="ARBA00022679"/>
    </source>
</evidence>
<evidence type="ECO:0000256" key="5">
    <source>
        <dbReference type="ARBA" id="ARBA00022898"/>
    </source>
</evidence>
<comment type="cofactor">
    <cofactor evidence="1">
        <name>pyridoxal 5'-phosphate</name>
        <dbReference type="ChEBI" id="CHEBI:597326"/>
    </cofactor>
</comment>
<accession>A0A6M4IRL5</accession>
<dbReference type="PIRSF" id="PIRSF000521">
    <property type="entry name" value="Transaminase_4ab_Lys_Orn"/>
    <property type="match status" value="1"/>
</dbReference>
<dbReference type="FunFam" id="3.40.640.10:FF:000004">
    <property type="entry name" value="Acetylornithine aminotransferase"/>
    <property type="match status" value="1"/>
</dbReference>
<dbReference type="PANTHER" id="PTHR11986:SF79">
    <property type="entry name" value="ACETYLORNITHINE AMINOTRANSFERASE, MITOCHONDRIAL"/>
    <property type="match status" value="1"/>
</dbReference>
<dbReference type="NCBIfam" id="NF002325">
    <property type="entry name" value="PRK01278.1"/>
    <property type="match status" value="1"/>
</dbReference>
<dbReference type="KEGG" id="ggr:HKW67_14685"/>
<evidence type="ECO:0000256" key="6">
    <source>
        <dbReference type="ARBA" id="ARBA00029440"/>
    </source>
</evidence>
<dbReference type="InterPro" id="IPR050103">
    <property type="entry name" value="Class-III_PLP-dep_AT"/>
</dbReference>
<dbReference type="Gene3D" id="3.40.640.10">
    <property type="entry name" value="Type I PLP-dependent aspartate aminotransferase-like (Major domain)"/>
    <property type="match status" value="1"/>
</dbReference>
<dbReference type="EMBL" id="CP053085">
    <property type="protein sequence ID" value="QJR36668.1"/>
    <property type="molecule type" value="Genomic_DNA"/>
</dbReference>
<dbReference type="InterPro" id="IPR015421">
    <property type="entry name" value="PyrdxlP-dep_Trfase_major"/>
</dbReference>
<dbReference type="Proteomes" id="UP000500938">
    <property type="component" value="Chromosome"/>
</dbReference>
<dbReference type="GO" id="GO:0042802">
    <property type="term" value="F:identical protein binding"/>
    <property type="evidence" value="ECO:0007669"/>
    <property type="project" value="TreeGrafter"/>
</dbReference>
<dbReference type="AlphaFoldDB" id="A0A6M4IRL5"/>
<organism evidence="8 9">
    <name type="scientific">Gemmatimonas groenlandica</name>
    <dbReference type="NCBI Taxonomy" id="2732249"/>
    <lineage>
        <taxon>Bacteria</taxon>
        <taxon>Pseudomonadati</taxon>
        <taxon>Gemmatimonadota</taxon>
        <taxon>Gemmatimonadia</taxon>
        <taxon>Gemmatimonadales</taxon>
        <taxon>Gemmatimonadaceae</taxon>
        <taxon>Gemmatimonas</taxon>
    </lineage>
</organism>
<dbReference type="InterPro" id="IPR015422">
    <property type="entry name" value="PyrdxlP-dep_Trfase_small"/>
</dbReference>
<dbReference type="PROSITE" id="PS00600">
    <property type="entry name" value="AA_TRANSFER_CLASS_3"/>
    <property type="match status" value="1"/>
</dbReference>
<dbReference type="InterPro" id="IPR049704">
    <property type="entry name" value="Aminotrans_3_PPA_site"/>
</dbReference>
<gene>
    <name evidence="8" type="ORF">HKW67_14685</name>
</gene>
<keyword evidence="2" id="KW-0032">Aminotransferase</keyword>
<name>A0A6M4IRL5_9BACT</name>
<dbReference type="CDD" id="cd00610">
    <property type="entry name" value="OAT_like"/>
    <property type="match status" value="1"/>
</dbReference>
<dbReference type="NCBIfam" id="TIGR00707">
    <property type="entry name" value="argD"/>
    <property type="match status" value="1"/>
</dbReference>
<keyword evidence="5 7" id="KW-0663">Pyridoxal phosphate</keyword>
<dbReference type="GO" id="GO:0006526">
    <property type="term" value="P:L-arginine biosynthetic process"/>
    <property type="evidence" value="ECO:0007669"/>
    <property type="project" value="UniProtKB-ARBA"/>
</dbReference>
<reference evidence="8 9" key="1">
    <citation type="submission" date="2020-05" db="EMBL/GenBank/DDBJ databases">
        <title>Complete genome sequence of Gemmatimonas greenlandica TET16.</title>
        <authorList>
            <person name="Zeng Y."/>
        </authorList>
    </citation>
    <scope>NUCLEOTIDE SEQUENCE [LARGE SCALE GENOMIC DNA]</scope>
    <source>
        <strain evidence="8 9">TET16</strain>
    </source>
</reference>
<dbReference type="InterPro" id="IPR004636">
    <property type="entry name" value="AcOrn/SuccOrn_fam"/>
</dbReference>
<dbReference type="InterPro" id="IPR015424">
    <property type="entry name" value="PyrdxlP-dep_Trfase"/>
</dbReference>
<dbReference type="SUPFAM" id="SSF53383">
    <property type="entry name" value="PLP-dependent transferases"/>
    <property type="match status" value="1"/>
</dbReference>
<comment type="similarity">
    <text evidence="7">Belongs to the class-III pyridoxal-phosphate-dependent aminotransferase family.</text>
</comment>
<keyword evidence="3" id="KW-0028">Amino-acid biosynthesis</keyword>
<evidence type="ECO:0000256" key="3">
    <source>
        <dbReference type="ARBA" id="ARBA00022605"/>
    </source>
</evidence>
<keyword evidence="4" id="KW-0808">Transferase</keyword>
<evidence type="ECO:0000313" key="8">
    <source>
        <dbReference type="EMBL" id="QJR36668.1"/>
    </source>
</evidence>
<evidence type="ECO:0000256" key="7">
    <source>
        <dbReference type="RuleBase" id="RU003560"/>
    </source>
</evidence>
<comment type="pathway">
    <text evidence="6">Amino-acid biosynthesis.</text>
</comment>
<proteinExistence type="inferred from homology"/>
<sequence>MPSSAPTTAFTAKTAAEPSALPAILGTYKRQAPLFVRGDGVYMFDEHGKKYLDLVAGIAVTSLGHNDAGVMNAMQEALATGLIHTSNLYRTAPGEALAKWFVDHSFASSVFFANSGAEANEGAFKFARRWAKSTGHQAKHEIIAVRGSFHGRMPGTLAATDRPAYRLPFRPLMGGVTIVERELEELRTVLDPETAAAVIVEPIQGEGGVRVVDPEFLRGLRELTRERNVLLILDEIQCGLGRTGSFFAHEQIGIVPDMLTIAKPLANGLPIGAILVNDEVARVMQPGDHGTTFGGGPLLAHVAHHVVQRLSDPAMLQHVRETGAWFGEQLQGIADRTGQVRAIRGKGLMWGMDVHEPAAAIIGRAFEKGLLLVSAGEHTLRFLPPLVITQAELAEGLAILESAIQA</sequence>
<dbReference type="GO" id="GO:0030170">
    <property type="term" value="F:pyridoxal phosphate binding"/>
    <property type="evidence" value="ECO:0007669"/>
    <property type="project" value="InterPro"/>
</dbReference>
<dbReference type="Pfam" id="PF00202">
    <property type="entry name" value="Aminotran_3"/>
    <property type="match status" value="1"/>
</dbReference>
<dbReference type="RefSeq" id="WP_171226101.1">
    <property type="nucleotide sequence ID" value="NZ_CP053085.1"/>
</dbReference>
<evidence type="ECO:0000256" key="2">
    <source>
        <dbReference type="ARBA" id="ARBA00022576"/>
    </source>
</evidence>
<keyword evidence="9" id="KW-1185">Reference proteome</keyword>
<evidence type="ECO:0000313" key="9">
    <source>
        <dbReference type="Proteomes" id="UP000500938"/>
    </source>
</evidence>
<dbReference type="PANTHER" id="PTHR11986">
    <property type="entry name" value="AMINOTRANSFERASE CLASS III"/>
    <property type="match status" value="1"/>
</dbReference>
<dbReference type="GO" id="GO:0008483">
    <property type="term" value="F:transaminase activity"/>
    <property type="evidence" value="ECO:0007669"/>
    <property type="project" value="UniProtKB-KW"/>
</dbReference>
<dbReference type="InterPro" id="IPR005814">
    <property type="entry name" value="Aminotrans_3"/>
</dbReference>
<evidence type="ECO:0000256" key="1">
    <source>
        <dbReference type="ARBA" id="ARBA00001933"/>
    </source>
</evidence>
<protein>
    <submittedName>
        <fullName evidence="8">Acetylornithine/succinylornithine family transaminase</fullName>
    </submittedName>
</protein>